<evidence type="ECO:0000313" key="4">
    <source>
        <dbReference type="Proteomes" id="UP001522868"/>
    </source>
</evidence>
<organism evidence="3 4">
    <name type="scientific">Streptomyces lichenis</name>
    <dbReference type="NCBI Taxonomy" id="2306967"/>
    <lineage>
        <taxon>Bacteria</taxon>
        <taxon>Bacillati</taxon>
        <taxon>Actinomycetota</taxon>
        <taxon>Actinomycetes</taxon>
        <taxon>Kitasatosporales</taxon>
        <taxon>Streptomycetaceae</taxon>
        <taxon>Streptomyces</taxon>
    </lineage>
</organism>
<dbReference type="Proteomes" id="UP001522868">
    <property type="component" value="Unassembled WGS sequence"/>
</dbReference>
<gene>
    <name evidence="3" type="primary">cas5e</name>
    <name evidence="3" type="ORF">M1O15_18805</name>
</gene>
<proteinExistence type="predicted"/>
<feature type="region of interest" description="Disordered" evidence="2">
    <location>
        <begin position="216"/>
        <end position="269"/>
    </location>
</feature>
<dbReference type="InterPro" id="IPR013422">
    <property type="entry name" value="CRISPR-assoc_prot_Cas5_N"/>
</dbReference>
<dbReference type="InterPro" id="IPR010147">
    <property type="entry name" value="CRISPR-assoc_prot_CasD"/>
</dbReference>
<dbReference type="EMBL" id="JALPTH010000018">
    <property type="protein sequence ID" value="MCK8679405.1"/>
    <property type="molecule type" value="Genomic_DNA"/>
</dbReference>
<feature type="compositionally biased region" description="Low complexity" evidence="2">
    <location>
        <begin position="223"/>
        <end position="239"/>
    </location>
</feature>
<reference evidence="3 4" key="1">
    <citation type="submission" date="2022-04" db="EMBL/GenBank/DDBJ databases">
        <title>Streptomyces sp. nov. LCR6-01 isolated from Lichen of Dirinaria sp.</title>
        <authorList>
            <person name="Kanchanasin P."/>
            <person name="Tanasupawat S."/>
            <person name="Phongsopitanun W."/>
        </authorList>
    </citation>
    <scope>NUCLEOTIDE SEQUENCE [LARGE SCALE GENOMIC DNA]</scope>
    <source>
        <strain evidence="3 4">LCR6-01</strain>
    </source>
</reference>
<dbReference type="InterPro" id="IPR021124">
    <property type="entry name" value="CRISPR-assoc_prot_Cas5"/>
</dbReference>
<sequence length="269" mass="29412">MLTLRLAGPLQSWGSSARFTRRTTESAPTKSGVIGLLAAAAGIERGDDERLAPLAALRFGVRVDQPGERLRDFHTAHHGVSGKSMPLTERFYLADAVFVAAVEGDSALLTTLHAAVRDPVYPPFLGRRSCPPSHPVDIALHQGTTIQDALDSTPWQASPWYRKRHRDQPTVPLEVLREATATPAEPAPASHPPDTWRDQPLSFSAAHRLHTLRTVVRDQAVVPNPNARTPTPRTAASPTLRRHDPFDAFEDAYTDPPQSVPDASEEETD</sequence>
<dbReference type="NCBIfam" id="TIGR02593">
    <property type="entry name" value="CRISPR_cas5"/>
    <property type="match status" value="1"/>
</dbReference>
<dbReference type="NCBIfam" id="TIGR01868">
    <property type="entry name" value="casD_Cas5e"/>
    <property type="match status" value="1"/>
</dbReference>
<name>A0ABT0IDP9_9ACTN</name>
<evidence type="ECO:0000256" key="1">
    <source>
        <dbReference type="ARBA" id="ARBA00023118"/>
    </source>
</evidence>
<dbReference type="CDD" id="cd09756">
    <property type="entry name" value="Cas5_I-E"/>
    <property type="match status" value="1"/>
</dbReference>
<protein>
    <submittedName>
        <fullName evidence="3">Type I-E CRISPR-associated protein Cas5/CasD</fullName>
    </submittedName>
</protein>
<evidence type="ECO:0000256" key="2">
    <source>
        <dbReference type="SAM" id="MobiDB-lite"/>
    </source>
</evidence>
<comment type="caution">
    <text evidence="3">The sequence shown here is derived from an EMBL/GenBank/DDBJ whole genome shotgun (WGS) entry which is preliminary data.</text>
</comment>
<keyword evidence="1" id="KW-0051">Antiviral defense</keyword>
<dbReference type="Gene3D" id="3.30.70.2660">
    <property type="match status" value="1"/>
</dbReference>
<evidence type="ECO:0000313" key="3">
    <source>
        <dbReference type="EMBL" id="MCK8679405.1"/>
    </source>
</evidence>
<accession>A0ABT0IDP9</accession>
<dbReference type="Pfam" id="PF09704">
    <property type="entry name" value="Cas_Cas5d"/>
    <property type="match status" value="1"/>
</dbReference>
<keyword evidence="4" id="KW-1185">Reference proteome</keyword>